<dbReference type="OMA" id="PYTAKSM"/>
<organism evidence="3 4">
    <name type="scientific">Bodo saltans</name>
    <name type="common">Flagellated protozoan</name>
    <dbReference type="NCBI Taxonomy" id="75058"/>
    <lineage>
        <taxon>Eukaryota</taxon>
        <taxon>Discoba</taxon>
        <taxon>Euglenozoa</taxon>
        <taxon>Kinetoplastea</taxon>
        <taxon>Metakinetoplastina</taxon>
        <taxon>Eubodonida</taxon>
        <taxon>Bodonidae</taxon>
        <taxon>Bodo</taxon>
    </lineage>
</organism>
<name>A0A0S4IQY8_BODSA</name>
<accession>A0A0S4IQY8</accession>
<feature type="signal peptide" evidence="1">
    <location>
        <begin position="1"/>
        <end position="20"/>
    </location>
</feature>
<feature type="chain" id="PRO_5006621437" evidence="1">
    <location>
        <begin position="21"/>
        <end position="169"/>
    </location>
</feature>
<dbReference type="Gene3D" id="1.20.58.690">
    <property type="match status" value="1"/>
</dbReference>
<dbReference type="VEuPathDB" id="TriTrypDB:BSAL_57825"/>
<gene>
    <name evidence="3" type="ORF">BSAL_57825</name>
</gene>
<feature type="domain" description="Mitochondrial membrane-anchored protein" evidence="2">
    <location>
        <begin position="20"/>
        <end position="169"/>
    </location>
</feature>
<evidence type="ECO:0000313" key="3">
    <source>
        <dbReference type="EMBL" id="CUE97294.1"/>
    </source>
</evidence>
<evidence type="ECO:0000259" key="2">
    <source>
        <dbReference type="Pfam" id="PF18529"/>
    </source>
</evidence>
<keyword evidence="1" id="KW-0732">Signal</keyword>
<protein>
    <submittedName>
        <fullName evidence="3">Membrane-associated protein, putative</fullName>
    </submittedName>
</protein>
<dbReference type="EMBL" id="CYKH01000220">
    <property type="protein sequence ID" value="CUE97294.1"/>
    <property type="molecule type" value="Genomic_DNA"/>
</dbReference>
<keyword evidence="4" id="KW-1185">Reference proteome</keyword>
<sequence length="169" mass="19839">MKQYFLFGFIGAFTFLSVFSVKETIKVGPTKVPEELQELRRKNQDPRRPPWPILHQKVVFMREGKVPHDDIGLLWEQTKYYYPHDWLIPMELSQIIKFTTGSYLQAYVPDPEQFRQEIIDHLEKVHRSEVPDPSGIKMNRDVQELIMMAVHDLKSVDMSVGMTLVPTHT</sequence>
<dbReference type="Pfam" id="PF18529">
    <property type="entry name" value="MIX"/>
    <property type="match status" value="1"/>
</dbReference>
<dbReference type="AlphaFoldDB" id="A0A0S4IQY8"/>
<reference evidence="4" key="1">
    <citation type="submission" date="2015-09" db="EMBL/GenBank/DDBJ databases">
        <authorList>
            <consortium name="Pathogen Informatics"/>
        </authorList>
    </citation>
    <scope>NUCLEOTIDE SEQUENCE [LARGE SCALE GENOMIC DNA]</scope>
    <source>
        <strain evidence="4">Lake Konstanz</strain>
    </source>
</reference>
<dbReference type="Proteomes" id="UP000051952">
    <property type="component" value="Unassembled WGS sequence"/>
</dbReference>
<dbReference type="OrthoDB" id="268637at2759"/>
<proteinExistence type="predicted"/>
<dbReference type="InterPro" id="IPR040571">
    <property type="entry name" value="MIX"/>
</dbReference>
<evidence type="ECO:0000256" key="1">
    <source>
        <dbReference type="SAM" id="SignalP"/>
    </source>
</evidence>
<evidence type="ECO:0000313" key="4">
    <source>
        <dbReference type="Proteomes" id="UP000051952"/>
    </source>
</evidence>